<evidence type="ECO:0000256" key="1">
    <source>
        <dbReference type="ARBA" id="ARBA00004651"/>
    </source>
</evidence>
<dbReference type="GO" id="GO:0046872">
    <property type="term" value="F:metal ion binding"/>
    <property type="evidence" value="ECO:0007669"/>
    <property type="project" value="UniProtKB-KW"/>
</dbReference>
<dbReference type="GO" id="GO:0005886">
    <property type="term" value="C:plasma membrane"/>
    <property type="evidence" value="ECO:0007669"/>
    <property type="project" value="UniProtKB-SubCell"/>
</dbReference>
<accession>B4D573</accession>
<dbReference type="RefSeq" id="WP_006981386.1">
    <property type="nucleotide sequence ID" value="NZ_ABVL01000013.1"/>
</dbReference>
<evidence type="ECO:0000256" key="8">
    <source>
        <dbReference type="ARBA" id="ARBA00023303"/>
    </source>
</evidence>
<dbReference type="PANTHER" id="PTHR28259">
    <property type="entry name" value="FLUORIDE EXPORT PROTEIN 1-RELATED"/>
    <property type="match status" value="1"/>
</dbReference>
<evidence type="ECO:0000313" key="13">
    <source>
        <dbReference type="Proteomes" id="UP000005824"/>
    </source>
</evidence>
<dbReference type="GO" id="GO:0062054">
    <property type="term" value="F:fluoride channel activity"/>
    <property type="evidence" value="ECO:0007669"/>
    <property type="project" value="UniProtKB-UniRule"/>
</dbReference>
<sequence>MSASSTPEILKTYFAVMLGGAVGTALRLGLSNWFANHYGETFPLGTIVVNVTGCFVIGLFAALTGPDGIYLAPPLTRQVVMIGVLGGYTTFSSFSLQTLSLFNGGEWLRAGWNVLLSVLFCLAAVWLGQLVASLINQR</sequence>
<evidence type="ECO:0000256" key="5">
    <source>
        <dbReference type="ARBA" id="ARBA00022989"/>
    </source>
</evidence>
<keyword evidence="11" id="KW-0479">Metal-binding</keyword>
<keyword evidence="6 11" id="KW-0406">Ion transport</keyword>
<reference evidence="12 13" key="1">
    <citation type="journal article" date="2011" name="J. Bacteriol.">
        <title>Genome sequence of Chthoniobacter flavus Ellin428, an aerobic heterotrophic soil bacterium.</title>
        <authorList>
            <person name="Kant R."/>
            <person name="van Passel M.W."/>
            <person name="Palva A."/>
            <person name="Lucas S."/>
            <person name="Lapidus A."/>
            <person name="Glavina Del Rio T."/>
            <person name="Dalin E."/>
            <person name="Tice H."/>
            <person name="Bruce D."/>
            <person name="Goodwin L."/>
            <person name="Pitluck S."/>
            <person name="Larimer F.W."/>
            <person name="Land M.L."/>
            <person name="Hauser L."/>
            <person name="Sangwan P."/>
            <person name="de Vos W.M."/>
            <person name="Janssen P.H."/>
            <person name="Smidt H."/>
        </authorList>
    </citation>
    <scope>NUCLEOTIDE SEQUENCE [LARGE SCALE GENOMIC DNA]</scope>
    <source>
        <strain evidence="12 13">Ellin428</strain>
    </source>
</reference>
<keyword evidence="5 11" id="KW-1133">Transmembrane helix</keyword>
<dbReference type="AlphaFoldDB" id="B4D573"/>
<keyword evidence="3" id="KW-0997">Cell inner membrane</keyword>
<dbReference type="NCBIfam" id="TIGR00494">
    <property type="entry name" value="crcB"/>
    <property type="match status" value="1"/>
</dbReference>
<dbReference type="InParanoid" id="B4D573"/>
<feature type="transmembrane region" description="Helical" evidence="11">
    <location>
        <begin position="12"/>
        <end position="30"/>
    </location>
</feature>
<organism evidence="12 13">
    <name type="scientific">Chthoniobacter flavus Ellin428</name>
    <dbReference type="NCBI Taxonomy" id="497964"/>
    <lineage>
        <taxon>Bacteria</taxon>
        <taxon>Pseudomonadati</taxon>
        <taxon>Verrucomicrobiota</taxon>
        <taxon>Spartobacteria</taxon>
        <taxon>Chthoniobacterales</taxon>
        <taxon>Chthoniobacteraceae</taxon>
        <taxon>Chthoniobacter</taxon>
    </lineage>
</organism>
<keyword evidence="11" id="KW-0813">Transport</keyword>
<dbReference type="Proteomes" id="UP000005824">
    <property type="component" value="Unassembled WGS sequence"/>
</dbReference>
<dbReference type="Pfam" id="PF02537">
    <property type="entry name" value="CRCB"/>
    <property type="match status" value="1"/>
</dbReference>
<evidence type="ECO:0000256" key="11">
    <source>
        <dbReference type="HAMAP-Rule" id="MF_00454"/>
    </source>
</evidence>
<feature type="binding site" evidence="11">
    <location>
        <position position="86"/>
    </location>
    <ligand>
        <name>Na(+)</name>
        <dbReference type="ChEBI" id="CHEBI:29101"/>
        <note>structural</note>
    </ligand>
</feature>
<proteinExistence type="inferred from homology"/>
<dbReference type="eggNOG" id="COG0239">
    <property type="taxonomic scope" value="Bacteria"/>
</dbReference>
<dbReference type="NCBIfam" id="NF010802">
    <property type="entry name" value="PRK14206.1"/>
    <property type="match status" value="1"/>
</dbReference>
<dbReference type="GO" id="GO:0140114">
    <property type="term" value="P:cellular detoxification of fluoride"/>
    <property type="evidence" value="ECO:0007669"/>
    <property type="project" value="UniProtKB-UniRule"/>
</dbReference>
<evidence type="ECO:0000256" key="9">
    <source>
        <dbReference type="ARBA" id="ARBA00035120"/>
    </source>
</evidence>
<keyword evidence="4 11" id="KW-0812">Transmembrane</keyword>
<comment type="catalytic activity">
    <reaction evidence="10">
        <text>fluoride(in) = fluoride(out)</text>
        <dbReference type="Rhea" id="RHEA:76159"/>
        <dbReference type="ChEBI" id="CHEBI:17051"/>
    </reaction>
    <physiologicalReaction direction="left-to-right" evidence="10">
        <dbReference type="Rhea" id="RHEA:76160"/>
    </physiologicalReaction>
</comment>
<feature type="transmembrane region" description="Helical" evidence="11">
    <location>
        <begin position="75"/>
        <end position="94"/>
    </location>
</feature>
<keyword evidence="8 11" id="KW-0407">Ion channel</keyword>
<comment type="caution">
    <text evidence="12">The sequence shown here is derived from an EMBL/GenBank/DDBJ whole genome shotgun (WGS) entry which is preliminary data.</text>
</comment>
<comment type="function">
    <text evidence="11">Fluoride-specific ion channel. Important for reducing fluoride concentration in the cell, thus reducing its toxicity.</text>
</comment>
<keyword evidence="2 11" id="KW-1003">Cell membrane</keyword>
<name>B4D573_9BACT</name>
<dbReference type="HAMAP" id="MF_00454">
    <property type="entry name" value="FluC"/>
    <property type="match status" value="1"/>
</dbReference>
<feature type="transmembrane region" description="Helical" evidence="11">
    <location>
        <begin position="42"/>
        <end position="63"/>
    </location>
</feature>
<evidence type="ECO:0000256" key="6">
    <source>
        <dbReference type="ARBA" id="ARBA00023065"/>
    </source>
</evidence>
<comment type="similarity">
    <text evidence="9 11">Belongs to the fluoride channel Fluc/FEX (TC 1.A.43) family.</text>
</comment>
<gene>
    <name evidence="11" type="primary">fluC</name>
    <name evidence="11" type="synonym">crcB</name>
    <name evidence="12" type="ORF">CfE428DRAFT_4062</name>
</gene>
<evidence type="ECO:0000256" key="7">
    <source>
        <dbReference type="ARBA" id="ARBA00023136"/>
    </source>
</evidence>
<keyword evidence="13" id="KW-1185">Reference proteome</keyword>
<keyword evidence="11" id="KW-0915">Sodium</keyword>
<evidence type="ECO:0000256" key="2">
    <source>
        <dbReference type="ARBA" id="ARBA00022475"/>
    </source>
</evidence>
<evidence type="ECO:0000256" key="10">
    <source>
        <dbReference type="ARBA" id="ARBA00035585"/>
    </source>
</evidence>
<keyword evidence="7 11" id="KW-0472">Membrane</keyword>
<dbReference type="EMBL" id="ABVL01000013">
    <property type="protein sequence ID" value="EDY18278.1"/>
    <property type="molecule type" value="Genomic_DNA"/>
</dbReference>
<dbReference type="PANTHER" id="PTHR28259:SF1">
    <property type="entry name" value="FLUORIDE EXPORT PROTEIN 1-RELATED"/>
    <property type="match status" value="1"/>
</dbReference>
<evidence type="ECO:0000313" key="12">
    <source>
        <dbReference type="EMBL" id="EDY18278.1"/>
    </source>
</evidence>
<evidence type="ECO:0000256" key="4">
    <source>
        <dbReference type="ARBA" id="ARBA00022692"/>
    </source>
</evidence>
<feature type="binding site" evidence="11">
    <location>
        <position position="89"/>
    </location>
    <ligand>
        <name>Na(+)</name>
        <dbReference type="ChEBI" id="CHEBI:29101"/>
        <note>structural</note>
    </ligand>
</feature>
<evidence type="ECO:0000256" key="3">
    <source>
        <dbReference type="ARBA" id="ARBA00022519"/>
    </source>
</evidence>
<dbReference type="STRING" id="497964.CfE428DRAFT_4062"/>
<dbReference type="FunCoup" id="B4D573">
    <property type="interactions" value="287"/>
</dbReference>
<comment type="activity regulation">
    <text evidence="11">Na(+) is not transported, but it plays an essential structural role and its presence is essential for fluoride channel function.</text>
</comment>
<comment type="subcellular location">
    <subcellularLocation>
        <location evidence="1 11">Cell membrane</location>
        <topology evidence="1 11">Multi-pass membrane protein</topology>
    </subcellularLocation>
</comment>
<protein>
    <recommendedName>
        <fullName evidence="11">Fluoride-specific ion channel FluC</fullName>
    </recommendedName>
</protein>
<feature type="transmembrane region" description="Helical" evidence="11">
    <location>
        <begin position="114"/>
        <end position="135"/>
    </location>
</feature>
<dbReference type="InterPro" id="IPR003691">
    <property type="entry name" value="FluC"/>
</dbReference>